<proteinExistence type="predicted"/>
<organism evidence="1 2">
    <name type="scientific">Rhinocladiella mackenziei CBS 650.93</name>
    <dbReference type="NCBI Taxonomy" id="1442369"/>
    <lineage>
        <taxon>Eukaryota</taxon>
        <taxon>Fungi</taxon>
        <taxon>Dikarya</taxon>
        <taxon>Ascomycota</taxon>
        <taxon>Pezizomycotina</taxon>
        <taxon>Eurotiomycetes</taxon>
        <taxon>Chaetothyriomycetidae</taxon>
        <taxon>Chaetothyriales</taxon>
        <taxon>Herpotrichiellaceae</taxon>
        <taxon>Rhinocladiella</taxon>
    </lineage>
</organism>
<dbReference type="GeneID" id="25288691"/>
<name>A0A0D2JJG0_9EURO</name>
<dbReference type="EMBL" id="KN847475">
    <property type="protein sequence ID" value="KIX09540.1"/>
    <property type="molecule type" value="Genomic_DNA"/>
</dbReference>
<sequence length="72" mass="7902">MANGDSGSSVIRAWFPLDTIHEWILATVEANQSDNTEELLDILKEGGVSGNNNGKDEIDPTSKWTRAIKRMG</sequence>
<evidence type="ECO:0000313" key="2">
    <source>
        <dbReference type="Proteomes" id="UP000053617"/>
    </source>
</evidence>
<dbReference type="RefSeq" id="XP_013276676.1">
    <property type="nucleotide sequence ID" value="XM_013421222.1"/>
</dbReference>
<dbReference type="OrthoDB" id="407355at2759"/>
<keyword evidence="2" id="KW-1185">Reference proteome</keyword>
<gene>
    <name evidence="1" type="ORF">Z518_00620</name>
</gene>
<reference evidence="1 2" key="1">
    <citation type="submission" date="2015-01" db="EMBL/GenBank/DDBJ databases">
        <title>The Genome Sequence of Rhinocladiella mackenzie CBS 650.93.</title>
        <authorList>
            <consortium name="The Broad Institute Genomics Platform"/>
            <person name="Cuomo C."/>
            <person name="de Hoog S."/>
            <person name="Gorbushina A."/>
            <person name="Stielow B."/>
            <person name="Teixiera M."/>
            <person name="Abouelleil A."/>
            <person name="Chapman S.B."/>
            <person name="Priest M."/>
            <person name="Young S.K."/>
            <person name="Wortman J."/>
            <person name="Nusbaum C."/>
            <person name="Birren B."/>
        </authorList>
    </citation>
    <scope>NUCLEOTIDE SEQUENCE [LARGE SCALE GENOMIC DNA]</scope>
    <source>
        <strain evidence="1 2">CBS 650.93</strain>
    </source>
</reference>
<accession>A0A0D2JJG0</accession>
<dbReference type="VEuPathDB" id="FungiDB:Z518_00620"/>
<protein>
    <submittedName>
        <fullName evidence="1">Uncharacterized protein</fullName>
    </submittedName>
</protein>
<dbReference type="Proteomes" id="UP000053617">
    <property type="component" value="Unassembled WGS sequence"/>
</dbReference>
<dbReference type="HOGENOM" id="CLU_2723556_0_0_1"/>
<dbReference type="AlphaFoldDB" id="A0A0D2JJG0"/>
<evidence type="ECO:0000313" key="1">
    <source>
        <dbReference type="EMBL" id="KIX09540.1"/>
    </source>
</evidence>